<dbReference type="GO" id="GO:0006400">
    <property type="term" value="P:tRNA modification"/>
    <property type="evidence" value="ECO:0007669"/>
    <property type="project" value="UniProtKB-UniRule"/>
</dbReference>
<evidence type="ECO:0000256" key="2">
    <source>
        <dbReference type="HAMAP-Rule" id="MF_01539"/>
    </source>
</evidence>
<dbReference type="EC" id="6.3.4.-" evidence="2"/>
<dbReference type="PANTHER" id="PTHR37825:SF1">
    <property type="entry name" value="TRNA(MET) CYTIDINE ACETATE LIGASE"/>
    <property type="match status" value="1"/>
</dbReference>
<comment type="catalytic activity">
    <reaction evidence="2">
        <text>cytidine(34) in elongator tRNA(Met) + acetate + ATP = N(4)-acetylcytidine(34) in elongator tRNA(Met) + AMP + diphosphate</text>
        <dbReference type="Rhea" id="RHEA:58144"/>
        <dbReference type="Rhea" id="RHEA-COMP:10693"/>
        <dbReference type="Rhea" id="RHEA-COMP:10694"/>
        <dbReference type="ChEBI" id="CHEBI:30089"/>
        <dbReference type="ChEBI" id="CHEBI:30616"/>
        <dbReference type="ChEBI" id="CHEBI:33019"/>
        <dbReference type="ChEBI" id="CHEBI:74900"/>
        <dbReference type="ChEBI" id="CHEBI:82748"/>
        <dbReference type="ChEBI" id="CHEBI:456215"/>
    </reaction>
</comment>
<proteinExistence type="inferred from homology"/>
<reference evidence="3" key="1">
    <citation type="journal article" date="2021" name="PeerJ">
        <title>Extensive microbial diversity within the chicken gut microbiome revealed by metagenomics and culture.</title>
        <authorList>
            <person name="Gilroy R."/>
            <person name="Ravi A."/>
            <person name="Getino M."/>
            <person name="Pursley I."/>
            <person name="Horton D.L."/>
            <person name="Alikhan N.F."/>
            <person name="Baker D."/>
            <person name="Gharbi K."/>
            <person name="Hall N."/>
            <person name="Watson M."/>
            <person name="Adriaenssens E.M."/>
            <person name="Foster-Nyarko E."/>
            <person name="Jarju S."/>
            <person name="Secka A."/>
            <person name="Antonio M."/>
            <person name="Oren A."/>
            <person name="Chaudhuri R.R."/>
            <person name="La Ragione R."/>
            <person name="Hildebrand F."/>
            <person name="Pallen M.J."/>
        </authorList>
    </citation>
    <scope>NUCLEOTIDE SEQUENCE</scope>
    <source>
        <strain evidence="3">CHK192-19661</strain>
    </source>
</reference>
<comment type="function">
    <text evidence="2">Catalyzes the formation of N(4)-acetylcytidine (ac(4)C) at the wobble position of elongator tRNA(Met), using acetate and ATP as substrates. First activates an acetate ion to form acetyladenylate (Ac-AMP) and then transfers the acetyl group to tRNA to form ac(4)C34.</text>
</comment>
<dbReference type="Proteomes" id="UP000824025">
    <property type="component" value="Unassembled WGS sequence"/>
</dbReference>
<evidence type="ECO:0000256" key="1">
    <source>
        <dbReference type="ARBA" id="ARBA00022694"/>
    </source>
</evidence>
<evidence type="ECO:0000313" key="4">
    <source>
        <dbReference type="Proteomes" id="UP000824025"/>
    </source>
</evidence>
<comment type="caution">
    <text evidence="2">Lacks conserved residue(s) required for the propagation of feature annotation.</text>
</comment>
<comment type="caution">
    <text evidence="3">The sequence shown here is derived from an EMBL/GenBank/DDBJ whole genome shotgun (WGS) entry which is preliminary data.</text>
</comment>
<dbReference type="GO" id="GO:0005737">
    <property type="term" value="C:cytoplasm"/>
    <property type="evidence" value="ECO:0007669"/>
    <property type="project" value="UniProtKB-SubCell"/>
</dbReference>
<keyword evidence="2" id="KW-0436">Ligase</keyword>
<dbReference type="AlphaFoldDB" id="A0A9D2D5Q2"/>
<dbReference type="GO" id="GO:0016879">
    <property type="term" value="F:ligase activity, forming carbon-nitrogen bonds"/>
    <property type="evidence" value="ECO:0007669"/>
    <property type="project" value="UniProtKB-UniRule"/>
</dbReference>
<keyword evidence="2" id="KW-0547">Nucleotide-binding</keyword>
<keyword evidence="2" id="KW-0694">RNA-binding</keyword>
<dbReference type="EMBL" id="DXCF01000003">
    <property type="protein sequence ID" value="HIZ08984.1"/>
    <property type="molecule type" value="Genomic_DNA"/>
</dbReference>
<dbReference type="Gene3D" id="3.40.50.620">
    <property type="entry name" value="HUPs"/>
    <property type="match status" value="1"/>
</dbReference>
<reference evidence="3" key="2">
    <citation type="submission" date="2021-04" db="EMBL/GenBank/DDBJ databases">
        <authorList>
            <person name="Gilroy R."/>
        </authorList>
    </citation>
    <scope>NUCLEOTIDE SEQUENCE</scope>
    <source>
        <strain evidence="3">CHK192-19661</strain>
    </source>
</reference>
<keyword evidence="2" id="KW-0963">Cytoplasm</keyword>
<feature type="binding site" evidence="2">
    <location>
        <begin position="7"/>
        <end position="20"/>
    </location>
    <ligand>
        <name>ATP</name>
        <dbReference type="ChEBI" id="CHEBI:30616"/>
    </ligand>
</feature>
<dbReference type="SUPFAM" id="SSF52374">
    <property type="entry name" value="Nucleotidylyl transferase"/>
    <property type="match status" value="1"/>
</dbReference>
<keyword evidence="2" id="KW-0067">ATP-binding</keyword>
<comment type="similarity">
    <text evidence="2">Belongs to the TmcAL family.</text>
</comment>
<protein>
    <recommendedName>
        <fullName evidence="2">tRNA(Met) cytidine acetate ligase</fullName>
        <ecNumber evidence="2">6.3.4.-</ecNumber>
    </recommendedName>
</protein>
<gene>
    <name evidence="2" type="primary">tmcAL</name>
    <name evidence="3" type="ORF">H9726_00720</name>
</gene>
<dbReference type="GO" id="GO:0005524">
    <property type="term" value="F:ATP binding"/>
    <property type="evidence" value="ECO:0007669"/>
    <property type="project" value="UniProtKB-KW"/>
</dbReference>
<comment type="subcellular location">
    <subcellularLocation>
        <location evidence="2">Cytoplasm</location>
    </subcellularLocation>
</comment>
<feature type="binding site" evidence="2">
    <location>
        <position position="102"/>
    </location>
    <ligand>
        <name>ATP</name>
        <dbReference type="ChEBI" id="CHEBI:30616"/>
    </ligand>
</feature>
<organism evidence="3 4">
    <name type="scientific">Candidatus Borkfalkia avicola</name>
    <dbReference type="NCBI Taxonomy" id="2838503"/>
    <lineage>
        <taxon>Bacteria</taxon>
        <taxon>Bacillati</taxon>
        <taxon>Bacillota</taxon>
        <taxon>Clostridia</taxon>
        <taxon>Christensenellales</taxon>
        <taxon>Christensenellaceae</taxon>
        <taxon>Candidatus Borkfalkia</taxon>
    </lineage>
</organism>
<feature type="binding site" evidence="2">
    <location>
        <position position="162"/>
    </location>
    <ligand>
        <name>ATP</name>
        <dbReference type="ChEBI" id="CHEBI:30616"/>
    </ligand>
</feature>
<dbReference type="GO" id="GO:0000049">
    <property type="term" value="F:tRNA binding"/>
    <property type="evidence" value="ECO:0007669"/>
    <property type="project" value="UniProtKB-KW"/>
</dbReference>
<dbReference type="HAMAP" id="MF_01539">
    <property type="entry name" value="TmcAL"/>
    <property type="match status" value="1"/>
</dbReference>
<name>A0A9D2D5Q2_9FIRM</name>
<keyword evidence="1 2" id="KW-0819">tRNA processing</keyword>
<dbReference type="InterPro" id="IPR008513">
    <property type="entry name" value="tRNA(Met)_cyd_acetate_ligase"/>
</dbReference>
<dbReference type="PANTHER" id="PTHR37825">
    <property type="entry name" value="TRNA(MET) CYTIDINE ACETATE LIGASE"/>
    <property type="match status" value="1"/>
</dbReference>
<keyword evidence="2" id="KW-0820">tRNA-binding</keyword>
<dbReference type="Pfam" id="PF05636">
    <property type="entry name" value="HIGH_NTase1"/>
    <property type="match status" value="1"/>
</dbReference>
<feature type="binding site" evidence="2">
    <location>
        <position position="187"/>
    </location>
    <ligand>
        <name>ATP</name>
        <dbReference type="ChEBI" id="CHEBI:30616"/>
    </ligand>
</feature>
<dbReference type="InterPro" id="IPR014729">
    <property type="entry name" value="Rossmann-like_a/b/a_fold"/>
</dbReference>
<evidence type="ECO:0000313" key="3">
    <source>
        <dbReference type="EMBL" id="HIZ08984.1"/>
    </source>
</evidence>
<sequence length="391" mass="41608">MKICGIVCEFNPLHNGHAYLLAQARARSGCDALVCVMSGNFTQRGEPACMEKYTRAEHAILAGADAVIELPAAFACAPAELFARGAIRLLAALPNFDCLAFGCESGDERSFRAAAASASAESGALKSAIRGRLDSGMSLTRARAEAAAETGARAADMLSTPNNILGVEYAKALLAEKSGAALLPVKRVGAAHGEDTLRSGYSSATAVRRAAAEGRLDDAAESLPPFVYRALAQAPDLSAYKSVALYAALSRPAEEMRGVLDCTEGLENRIRSVAKSGADYDELIAEVTSKRYISSRIRRILAAAVLGIGEKLVRDSLKSALYFNVLAVRRERADELLPLFAGSVFPAVIRREDERALSVTAKLCYAKDIFAEELYASLSHTPMHAGRTVFV</sequence>
<accession>A0A9D2D5Q2</accession>